<gene>
    <name evidence="1" type="ordered locus">UMN179_01619</name>
</gene>
<dbReference type="Proteomes" id="UP000006908">
    <property type="component" value="Chromosome"/>
</dbReference>
<dbReference type="KEGG" id="gan:UMN179_01619"/>
<dbReference type="EMBL" id="CP002667">
    <property type="protein sequence ID" value="AEC17636.1"/>
    <property type="molecule type" value="Genomic_DNA"/>
</dbReference>
<organism evidence="1 2">
    <name type="scientific">Gallibacterium anatis (strain UMN179)</name>
    <name type="common">Pasteurella anatis</name>
    <dbReference type="NCBI Taxonomy" id="1005058"/>
    <lineage>
        <taxon>Bacteria</taxon>
        <taxon>Pseudomonadati</taxon>
        <taxon>Pseudomonadota</taxon>
        <taxon>Gammaproteobacteria</taxon>
        <taxon>Pasteurellales</taxon>
        <taxon>Pasteurellaceae</taxon>
        <taxon>Gallibacterium</taxon>
    </lineage>
</organism>
<dbReference type="PATRIC" id="fig|1005058.3.peg.1612"/>
<evidence type="ECO:0000313" key="2">
    <source>
        <dbReference type="Proteomes" id="UP000006908"/>
    </source>
</evidence>
<dbReference type="HOGENOM" id="CLU_2699392_0_0_6"/>
<protein>
    <submittedName>
        <fullName evidence="1">Uncharacterized protein</fullName>
    </submittedName>
</protein>
<dbReference type="AlphaFoldDB" id="F4HC75"/>
<sequence>MDKQIDLLEQLLTAEILNLAKTYRLAYDLKNGFNRTTDDYIRQAVCDVVRKRSAILQLLLEEVNDQAQNTERS</sequence>
<accession>F4HC75</accession>
<evidence type="ECO:0000313" key="1">
    <source>
        <dbReference type="EMBL" id="AEC17636.1"/>
    </source>
</evidence>
<reference evidence="1 2" key="1">
    <citation type="journal article" date="2011" name="J. Bacteriol.">
        <title>Complete genome sequence of Gallibacterium anatis strain UMN179, isolated from a laying hen with peritonitis.</title>
        <authorList>
            <person name="Johnson T.J."/>
            <person name="Fernandez-Alarcon C."/>
            <person name="Bojesen A.M."/>
            <person name="Nolan L.K."/>
            <person name="Trampel D.W."/>
            <person name="Seemann T."/>
        </authorList>
    </citation>
    <scope>NUCLEOTIDE SEQUENCE [LARGE SCALE GENOMIC DNA]</scope>
    <source>
        <strain evidence="1 2">UMN179</strain>
    </source>
</reference>
<proteinExistence type="predicted"/>
<dbReference type="RefSeq" id="WP_013746407.1">
    <property type="nucleotide sequence ID" value="NC_015460.1"/>
</dbReference>
<name>F4HC75_GALAU</name>